<dbReference type="Proteomes" id="UP000309676">
    <property type="component" value="Unassembled WGS sequence"/>
</dbReference>
<dbReference type="Gene3D" id="3.10.20.30">
    <property type="match status" value="1"/>
</dbReference>
<accession>A0A5R9GDB8</accession>
<dbReference type="AlphaFoldDB" id="A0A5R9GDB8"/>
<reference evidence="1 2" key="1">
    <citation type="submission" date="2019-05" db="EMBL/GenBank/DDBJ databases">
        <authorList>
            <person name="Narsing Rao M.P."/>
            <person name="Li W.J."/>
        </authorList>
    </citation>
    <scope>NUCLEOTIDE SEQUENCE [LARGE SCALE GENOMIC DNA]</scope>
    <source>
        <strain evidence="1 2">SYSU_K30003</strain>
    </source>
</reference>
<dbReference type="RefSeq" id="WP_138195168.1">
    <property type="nucleotide sequence ID" value="NZ_VCIW01000010.1"/>
</dbReference>
<dbReference type="EMBL" id="VCIW01000010">
    <property type="protein sequence ID" value="TLS51174.1"/>
    <property type="molecule type" value="Genomic_DNA"/>
</dbReference>
<dbReference type="PANTHER" id="PTHR38031">
    <property type="entry name" value="SULFUR CARRIER PROTEIN SLR0821-RELATED"/>
    <property type="match status" value="1"/>
</dbReference>
<proteinExistence type="predicted"/>
<dbReference type="OrthoDB" id="9156098at2"/>
<evidence type="ECO:0000313" key="2">
    <source>
        <dbReference type="Proteomes" id="UP000309676"/>
    </source>
</evidence>
<comment type="caution">
    <text evidence="1">The sequence shown here is derived from an EMBL/GenBank/DDBJ whole genome shotgun (WGS) entry which is preliminary data.</text>
</comment>
<keyword evidence="2" id="KW-1185">Reference proteome</keyword>
<dbReference type="InterPro" id="IPR052045">
    <property type="entry name" value="Sulfur_Carrier/Prot_Modifier"/>
</dbReference>
<gene>
    <name evidence="1" type="ORF">FE782_15670</name>
</gene>
<evidence type="ECO:0000313" key="1">
    <source>
        <dbReference type="EMBL" id="TLS51174.1"/>
    </source>
</evidence>
<organism evidence="1 2">
    <name type="scientific">Paenibacillus antri</name>
    <dbReference type="NCBI Taxonomy" id="2582848"/>
    <lineage>
        <taxon>Bacteria</taxon>
        <taxon>Bacillati</taxon>
        <taxon>Bacillota</taxon>
        <taxon>Bacilli</taxon>
        <taxon>Bacillales</taxon>
        <taxon>Paenibacillaceae</taxon>
        <taxon>Paenibacillus</taxon>
    </lineage>
</organism>
<dbReference type="SUPFAM" id="SSF54285">
    <property type="entry name" value="MoaD/ThiS"/>
    <property type="match status" value="1"/>
</dbReference>
<name>A0A5R9GDB8_9BACL</name>
<dbReference type="PANTHER" id="PTHR38031:SF1">
    <property type="entry name" value="SULFUR CARRIER PROTEIN CYSO"/>
    <property type="match status" value="1"/>
</dbReference>
<dbReference type="Pfam" id="PF02597">
    <property type="entry name" value="ThiS"/>
    <property type="match status" value="1"/>
</dbReference>
<dbReference type="InterPro" id="IPR016155">
    <property type="entry name" value="Mopterin_synth/thiamin_S_b"/>
</dbReference>
<protein>
    <submittedName>
        <fullName evidence="1">MoaD/ThiS family protein</fullName>
    </submittedName>
</protein>
<dbReference type="InterPro" id="IPR012675">
    <property type="entry name" value="Beta-grasp_dom_sf"/>
</dbReference>
<sequence>MIIEVSVPMLLSDCTKGKTRFPLEAETLGEALDRLATDYPLLKRHLYTEQGKLRQHVLLFLNDDNIEWLERFDVPLQAGDKLRVLQAVSGG</sequence>
<dbReference type="InterPro" id="IPR003749">
    <property type="entry name" value="ThiS/MoaD-like"/>
</dbReference>